<proteinExistence type="predicted"/>
<reference evidence="1 2" key="1">
    <citation type="submission" date="2016-10" db="EMBL/GenBank/DDBJ databases">
        <title>Comparative genome analysis of multiple Pseudomonas spp. focuses on biocontrol and plant growth promoting traits.</title>
        <authorList>
            <person name="Tao X.-Y."/>
            <person name="Taylor C.G."/>
        </authorList>
    </citation>
    <scope>NUCLEOTIDE SEQUENCE [LARGE SCALE GENOMIC DNA]</scope>
    <source>
        <strain evidence="1 2">37D10</strain>
    </source>
</reference>
<protein>
    <submittedName>
        <fullName evidence="1">Uncharacterized protein</fullName>
    </submittedName>
</protein>
<dbReference type="EMBL" id="MOBI01000009">
    <property type="protein sequence ID" value="RON01247.1"/>
    <property type="molecule type" value="Genomic_DNA"/>
</dbReference>
<dbReference type="Proteomes" id="UP000284684">
    <property type="component" value="Unassembled WGS sequence"/>
</dbReference>
<dbReference type="RefSeq" id="WP_123582033.1">
    <property type="nucleotide sequence ID" value="NZ_MOBI01000009.1"/>
</dbReference>
<organism evidence="1 2">
    <name type="scientific">Pseudomonas brassicacearum</name>
    <dbReference type="NCBI Taxonomy" id="930166"/>
    <lineage>
        <taxon>Bacteria</taxon>
        <taxon>Pseudomonadati</taxon>
        <taxon>Pseudomonadota</taxon>
        <taxon>Gammaproteobacteria</taxon>
        <taxon>Pseudomonadales</taxon>
        <taxon>Pseudomonadaceae</taxon>
        <taxon>Pseudomonas</taxon>
    </lineage>
</organism>
<evidence type="ECO:0000313" key="2">
    <source>
        <dbReference type="Proteomes" id="UP000284684"/>
    </source>
</evidence>
<evidence type="ECO:0000313" key="1">
    <source>
        <dbReference type="EMBL" id="RON01247.1"/>
    </source>
</evidence>
<name>A0A423GUV3_9PSED</name>
<sequence length="59" mass="6655">MAANQKLRRENPVLVPTGIGYFLKGEIDISPQNQAFFCADRYFVGFRKTRLIFGASLST</sequence>
<accession>A0A423GUV3</accession>
<gene>
    <name evidence="1" type="ORF">BK658_08775</name>
</gene>
<comment type="caution">
    <text evidence="1">The sequence shown here is derived from an EMBL/GenBank/DDBJ whole genome shotgun (WGS) entry which is preliminary data.</text>
</comment>
<dbReference type="AlphaFoldDB" id="A0A423GUV3"/>